<accession>A0AA92QDA8</accession>
<feature type="binding site" evidence="5">
    <location>
        <position position="202"/>
    </location>
    <ligand>
        <name>Fe cation</name>
        <dbReference type="ChEBI" id="CHEBI:24875"/>
        <note>catalytic</note>
    </ligand>
</feature>
<evidence type="ECO:0000256" key="2">
    <source>
        <dbReference type="ARBA" id="ARBA00022723"/>
    </source>
</evidence>
<dbReference type="PANTHER" id="PTHR10543:SF89">
    <property type="entry name" value="CAROTENOID 9,10(9',10')-CLEAVAGE DIOXYGENASE 1"/>
    <property type="match status" value="1"/>
</dbReference>
<evidence type="ECO:0000313" key="6">
    <source>
        <dbReference type="EMBL" id="QOK98942.1"/>
    </source>
</evidence>
<dbReference type="Proteomes" id="UP000593970">
    <property type="component" value="Plasmid pUW774mp"/>
</dbReference>
<dbReference type="PANTHER" id="PTHR10543">
    <property type="entry name" value="BETA-CAROTENE DIOXYGENASE"/>
    <property type="match status" value="1"/>
</dbReference>
<evidence type="ECO:0000256" key="5">
    <source>
        <dbReference type="PIRSR" id="PIRSR604294-1"/>
    </source>
</evidence>
<dbReference type="Pfam" id="PF03055">
    <property type="entry name" value="RPE65"/>
    <property type="match status" value="1"/>
</dbReference>
<evidence type="ECO:0008006" key="8">
    <source>
        <dbReference type="Google" id="ProtNLM"/>
    </source>
</evidence>
<evidence type="ECO:0000256" key="3">
    <source>
        <dbReference type="ARBA" id="ARBA00023002"/>
    </source>
</evidence>
<dbReference type="EMBL" id="CP051170">
    <property type="protein sequence ID" value="QOK98942.1"/>
    <property type="molecule type" value="Genomic_DNA"/>
</dbReference>
<reference evidence="7" key="1">
    <citation type="submission" date="2020-04" db="EMBL/GenBank/DDBJ databases">
        <title>Ralstonia solanacearum UW576, UW763, UW773, and UW774.</title>
        <authorList>
            <person name="Steidl O."/>
            <person name="Truchon A."/>
            <person name="Allen C."/>
        </authorList>
    </citation>
    <scope>NUCLEOTIDE SEQUENCE [LARGE SCALE GENOMIC DNA]</scope>
    <source>
        <strain evidence="7">UW774</strain>
        <plasmid evidence="7">pUW774mp</plasmid>
    </source>
</reference>
<keyword evidence="2 5" id="KW-0479">Metal-binding</keyword>
<dbReference type="GO" id="GO:0010436">
    <property type="term" value="F:carotenoid dioxygenase activity"/>
    <property type="evidence" value="ECO:0007669"/>
    <property type="project" value="TreeGrafter"/>
</dbReference>
<name>A0AA92QDA8_RALSL</name>
<comment type="cofactor">
    <cofactor evidence="5">
        <name>Fe(2+)</name>
        <dbReference type="ChEBI" id="CHEBI:29033"/>
    </cofactor>
    <text evidence="5">Binds 1 Fe(2+) ion per subunit.</text>
</comment>
<gene>
    <name evidence="6" type="ORF">HF909_21295</name>
</gene>
<geneLocation type="plasmid" evidence="6 7">
    <name>pUW774mp</name>
</geneLocation>
<keyword evidence="4 5" id="KW-0408">Iron</keyword>
<organism evidence="6 7">
    <name type="scientific">Ralstonia solanacearum</name>
    <name type="common">Pseudomonas solanacearum</name>
    <dbReference type="NCBI Taxonomy" id="305"/>
    <lineage>
        <taxon>Bacteria</taxon>
        <taxon>Pseudomonadati</taxon>
        <taxon>Pseudomonadota</taxon>
        <taxon>Betaproteobacteria</taxon>
        <taxon>Burkholderiales</taxon>
        <taxon>Burkholderiaceae</taxon>
        <taxon>Ralstonia</taxon>
        <taxon>Ralstonia solanacearum species complex</taxon>
    </lineage>
</organism>
<proteinExistence type="inferred from homology"/>
<dbReference type="InterPro" id="IPR004294">
    <property type="entry name" value="Carotenoid_Oase"/>
</dbReference>
<keyword evidence="3" id="KW-0560">Oxidoreductase</keyword>
<evidence type="ECO:0000313" key="7">
    <source>
        <dbReference type="Proteomes" id="UP000593970"/>
    </source>
</evidence>
<sequence length="211" mass="22452">MERRSFLTAAGLGLAAPFGLTLRDVMAMATESPDAWAAGFAAARAERAWLAGFEGVSADLPPATLTLDLRSGRAGQTATPHVAEFPKIDTRRTGLRHRALFCVANAASRPGADSPIGFDTLMRFDTESGHVQRYRFAQRALVEEHLFVPAGPNAPEGEGWLLGTVFDVEVGRTLLTVFDARNVSAGPVAVAARDGVVPLGFHGLFRPRVAA</sequence>
<protein>
    <recommendedName>
        <fullName evidence="8">Dioxygenase</fullName>
    </recommendedName>
</protein>
<keyword evidence="6" id="KW-0614">Plasmid</keyword>
<dbReference type="GO" id="GO:0046872">
    <property type="term" value="F:metal ion binding"/>
    <property type="evidence" value="ECO:0007669"/>
    <property type="project" value="UniProtKB-KW"/>
</dbReference>
<dbReference type="AlphaFoldDB" id="A0AA92QDA8"/>
<evidence type="ECO:0000256" key="4">
    <source>
        <dbReference type="ARBA" id="ARBA00023004"/>
    </source>
</evidence>
<evidence type="ECO:0000256" key="1">
    <source>
        <dbReference type="ARBA" id="ARBA00006787"/>
    </source>
</evidence>
<dbReference type="GO" id="GO:0016121">
    <property type="term" value="P:carotene catabolic process"/>
    <property type="evidence" value="ECO:0007669"/>
    <property type="project" value="TreeGrafter"/>
</dbReference>
<comment type="similarity">
    <text evidence="1">Belongs to the carotenoid oxygenase family.</text>
</comment>